<organism evidence="3 4">
    <name type="scientific">Acidovorax soli</name>
    <dbReference type="NCBI Taxonomy" id="592050"/>
    <lineage>
        <taxon>Bacteria</taxon>
        <taxon>Pseudomonadati</taxon>
        <taxon>Pseudomonadota</taxon>
        <taxon>Betaproteobacteria</taxon>
        <taxon>Burkholderiales</taxon>
        <taxon>Comamonadaceae</taxon>
        <taxon>Acidovorax</taxon>
    </lineage>
</organism>
<name>A0A1H4ARB5_9BURK</name>
<dbReference type="Gene3D" id="3.40.190.10">
    <property type="entry name" value="Periplasmic binding protein-like II"/>
    <property type="match status" value="1"/>
</dbReference>
<dbReference type="PIRSF" id="PIRSF017082">
    <property type="entry name" value="YflP"/>
    <property type="match status" value="1"/>
</dbReference>
<dbReference type="PANTHER" id="PTHR42928">
    <property type="entry name" value="TRICARBOXYLATE-BINDING PROTEIN"/>
    <property type="match status" value="1"/>
</dbReference>
<dbReference type="GeneID" id="34232541"/>
<feature type="signal peptide" evidence="2">
    <location>
        <begin position="1"/>
        <end position="27"/>
    </location>
</feature>
<evidence type="ECO:0000313" key="4">
    <source>
        <dbReference type="Proteomes" id="UP000199002"/>
    </source>
</evidence>
<sequence>MPSSSSRLARRTAALVAGLLLSAGALAQTYPAKPVTLMVPYPAGGVSDVIARTVNNTLGKQLGQPVIVENLGGASGSIAAQKVLSQPSDGHMIFQGSPNELILAPLAISAIKFKSEDFRLVNMIATAQIGFLTRGDLPVNSIDEFVEYARKQAQQGRPITYASVGPGSFYHLLGEHLSKVTGIPMVHVPYKGGAPAEQDLISGQVDIFLSPFATKHVDLRKAGRIKVLALLNSARLDTAKDIPAITESKALKDFTFNIWTGYFVKRDTPEAVVATLHKAIAGTLTEPTVRANLEAASQTPAPTLSVAEAAKAYTDGTAQFRAIAKSINLQAQ</sequence>
<dbReference type="PANTHER" id="PTHR42928:SF5">
    <property type="entry name" value="BLR1237 PROTEIN"/>
    <property type="match status" value="1"/>
</dbReference>
<dbReference type="Pfam" id="PF03401">
    <property type="entry name" value="TctC"/>
    <property type="match status" value="1"/>
</dbReference>
<dbReference type="Gene3D" id="3.40.190.150">
    <property type="entry name" value="Bordetella uptake gene, domain 1"/>
    <property type="match status" value="1"/>
</dbReference>
<reference evidence="4" key="1">
    <citation type="submission" date="2016-10" db="EMBL/GenBank/DDBJ databases">
        <authorList>
            <person name="Varghese N."/>
            <person name="Submissions S."/>
        </authorList>
    </citation>
    <scope>NUCLEOTIDE SEQUENCE [LARGE SCALE GENOMIC DNA]</scope>
    <source>
        <strain evidence="4">DSM 25157</strain>
    </source>
</reference>
<dbReference type="RefSeq" id="WP_092698091.1">
    <property type="nucleotide sequence ID" value="NZ_CAXIQW010000047.1"/>
</dbReference>
<protein>
    <submittedName>
        <fullName evidence="3">Tripartite-type tricarboxylate transporter, receptor component TctC</fullName>
    </submittedName>
</protein>
<keyword evidence="4" id="KW-1185">Reference proteome</keyword>
<accession>A0A1H4ARB5</accession>
<evidence type="ECO:0000313" key="3">
    <source>
        <dbReference type="EMBL" id="SEA38297.1"/>
    </source>
</evidence>
<proteinExistence type="inferred from homology"/>
<dbReference type="STRING" id="592050.SAMN05421875_11146"/>
<dbReference type="InterPro" id="IPR042100">
    <property type="entry name" value="Bug_dom1"/>
</dbReference>
<evidence type="ECO:0000256" key="2">
    <source>
        <dbReference type="SAM" id="SignalP"/>
    </source>
</evidence>
<dbReference type="InterPro" id="IPR005064">
    <property type="entry name" value="BUG"/>
</dbReference>
<comment type="similarity">
    <text evidence="1">Belongs to the UPF0065 (bug) family.</text>
</comment>
<dbReference type="CDD" id="cd07012">
    <property type="entry name" value="PBP2_Bug_TTT"/>
    <property type="match status" value="1"/>
</dbReference>
<dbReference type="EMBL" id="FNQJ01000011">
    <property type="protein sequence ID" value="SEA38297.1"/>
    <property type="molecule type" value="Genomic_DNA"/>
</dbReference>
<gene>
    <name evidence="3" type="ORF">SAMN05421875_11146</name>
</gene>
<dbReference type="SUPFAM" id="SSF53850">
    <property type="entry name" value="Periplasmic binding protein-like II"/>
    <property type="match status" value="1"/>
</dbReference>
<feature type="chain" id="PRO_5011759667" evidence="2">
    <location>
        <begin position="28"/>
        <end position="332"/>
    </location>
</feature>
<evidence type="ECO:0000256" key="1">
    <source>
        <dbReference type="ARBA" id="ARBA00006987"/>
    </source>
</evidence>
<keyword evidence="2" id="KW-0732">Signal</keyword>
<dbReference type="AlphaFoldDB" id="A0A1H4ARB5"/>
<keyword evidence="3" id="KW-0675">Receptor</keyword>
<dbReference type="Proteomes" id="UP000199002">
    <property type="component" value="Unassembled WGS sequence"/>
</dbReference>